<reference evidence="1" key="1">
    <citation type="journal article" date="2021" name="J. Hered.">
        <title>Genome Assembly of Salicaceae Populus deltoides (Eastern Cottonwood) I-69 Based on Nanopore Sequencing and Hi-C Technologies.</title>
        <authorList>
            <person name="Bai S."/>
            <person name="Wu H."/>
            <person name="Zhang J."/>
            <person name="Pan Z."/>
            <person name="Zhao W."/>
            <person name="Li Z."/>
            <person name="Tong C."/>
        </authorList>
    </citation>
    <scope>NUCLEOTIDE SEQUENCE</scope>
    <source>
        <tissue evidence="1">Leaf</tissue>
    </source>
</reference>
<evidence type="ECO:0000313" key="2">
    <source>
        <dbReference type="Proteomes" id="UP000807159"/>
    </source>
</evidence>
<gene>
    <name evidence="1" type="ORF">H0E87_015593</name>
</gene>
<evidence type="ECO:0008006" key="3">
    <source>
        <dbReference type="Google" id="ProtNLM"/>
    </source>
</evidence>
<dbReference type="SUPFAM" id="SSF56112">
    <property type="entry name" value="Protein kinase-like (PK-like)"/>
    <property type="match status" value="1"/>
</dbReference>
<dbReference type="Gene3D" id="3.30.200.20">
    <property type="entry name" value="Phosphorylase Kinase, domain 1"/>
    <property type="match status" value="1"/>
</dbReference>
<proteinExistence type="predicted"/>
<evidence type="ECO:0000313" key="1">
    <source>
        <dbReference type="EMBL" id="KAH8500393.1"/>
    </source>
</evidence>
<dbReference type="AlphaFoldDB" id="A0A8T2Y5G9"/>
<sequence length="114" mass="12985">MDSRELIEGAAESAKCQMHFAISLIDEFQWFTLPLFSSRGLVGTEDEDDSYKTLEPLGPPQRSVNMLQGCRSVDEFERLNKIDEGTCGVVYRAREKKTGEIVALKKLLMLKKLW</sequence>
<dbReference type="InterPro" id="IPR011009">
    <property type="entry name" value="Kinase-like_dom_sf"/>
</dbReference>
<organism evidence="1 2">
    <name type="scientific">Populus deltoides</name>
    <name type="common">Eastern poplar</name>
    <name type="synonym">Eastern cottonwood</name>
    <dbReference type="NCBI Taxonomy" id="3696"/>
    <lineage>
        <taxon>Eukaryota</taxon>
        <taxon>Viridiplantae</taxon>
        <taxon>Streptophyta</taxon>
        <taxon>Embryophyta</taxon>
        <taxon>Tracheophyta</taxon>
        <taxon>Spermatophyta</taxon>
        <taxon>Magnoliopsida</taxon>
        <taxon>eudicotyledons</taxon>
        <taxon>Gunneridae</taxon>
        <taxon>Pentapetalae</taxon>
        <taxon>rosids</taxon>
        <taxon>fabids</taxon>
        <taxon>Malpighiales</taxon>
        <taxon>Salicaceae</taxon>
        <taxon>Saliceae</taxon>
        <taxon>Populus</taxon>
    </lineage>
</organism>
<dbReference type="Proteomes" id="UP000807159">
    <property type="component" value="Chromosome 8"/>
</dbReference>
<keyword evidence="2" id="KW-1185">Reference proteome</keyword>
<accession>A0A8T2Y5G9</accession>
<name>A0A8T2Y5G9_POPDE</name>
<protein>
    <recommendedName>
        <fullName evidence="3">Protein kinase domain-containing protein</fullName>
    </recommendedName>
</protein>
<dbReference type="EMBL" id="JACEGQ020000008">
    <property type="protein sequence ID" value="KAH8500393.1"/>
    <property type="molecule type" value="Genomic_DNA"/>
</dbReference>
<comment type="caution">
    <text evidence="1">The sequence shown here is derived from an EMBL/GenBank/DDBJ whole genome shotgun (WGS) entry which is preliminary data.</text>
</comment>